<organism evidence="3 4">
    <name type="scientific">Neonectria ditissima</name>
    <dbReference type="NCBI Taxonomy" id="78410"/>
    <lineage>
        <taxon>Eukaryota</taxon>
        <taxon>Fungi</taxon>
        <taxon>Dikarya</taxon>
        <taxon>Ascomycota</taxon>
        <taxon>Pezizomycotina</taxon>
        <taxon>Sordariomycetes</taxon>
        <taxon>Hypocreomycetidae</taxon>
        <taxon>Hypocreales</taxon>
        <taxon>Nectriaceae</taxon>
        <taxon>Neonectria</taxon>
    </lineage>
</organism>
<dbReference type="Pfam" id="PF04180">
    <property type="entry name" value="LTV"/>
    <property type="match status" value="1"/>
</dbReference>
<evidence type="ECO:0000256" key="2">
    <source>
        <dbReference type="SAM" id="MobiDB-lite"/>
    </source>
</evidence>
<evidence type="ECO:0000313" key="3">
    <source>
        <dbReference type="EMBL" id="KPM41337.1"/>
    </source>
</evidence>
<dbReference type="AlphaFoldDB" id="A0A0P7BJF9"/>
<dbReference type="Proteomes" id="UP000050424">
    <property type="component" value="Unassembled WGS sequence"/>
</dbReference>
<feature type="compositionally biased region" description="Basic and acidic residues" evidence="2">
    <location>
        <begin position="285"/>
        <end position="297"/>
    </location>
</feature>
<feature type="region of interest" description="Disordered" evidence="2">
    <location>
        <begin position="264"/>
        <end position="374"/>
    </location>
</feature>
<feature type="compositionally biased region" description="Acidic residues" evidence="2">
    <location>
        <begin position="265"/>
        <end position="284"/>
    </location>
</feature>
<name>A0A0P7BJF9_9HYPO</name>
<dbReference type="GO" id="GO:0005634">
    <property type="term" value="C:nucleus"/>
    <property type="evidence" value="ECO:0007669"/>
    <property type="project" value="TreeGrafter"/>
</dbReference>
<dbReference type="EMBL" id="LKCW01000067">
    <property type="protein sequence ID" value="KPM41337.1"/>
    <property type="molecule type" value="Genomic_DNA"/>
</dbReference>
<reference evidence="3 4" key="1">
    <citation type="submission" date="2015-09" db="EMBL/GenBank/DDBJ databases">
        <title>Draft genome of a European isolate of the apple canker pathogen Neonectria ditissima.</title>
        <authorList>
            <person name="Gomez-Cortecero A."/>
            <person name="Harrison R.J."/>
            <person name="Armitage A.D."/>
        </authorList>
    </citation>
    <scope>NUCLEOTIDE SEQUENCE [LARGE SCALE GENOMIC DNA]</scope>
    <source>
        <strain evidence="3 4">R09/05</strain>
    </source>
</reference>
<gene>
    <name evidence="3" type="ORF">AK830_g5246</name>
</gene>
<accession>A0A0P7BJF9</accession>
<dbReference type="OrthoDB" id="5852896at2759"/>
<evidence type="ECO:0008006" key="5">
    <source>
        <dbReference type="Google" id="ProtNLM"/>
    </source>
</evidence>
<proteinExistence type="inferred from homology"/>
<dbReference type="GO" id="GO:0000056">
    <property type="term" value="P:ribosomal small subunit export from nucleus"/>
    <property type="evidence" value="ECO:0007669"/>
    <property type="project" value="TreeGrafter"/>
</dbReference>
<evidence type="ECO:0000313" key="4">
    <source>
        <dbReference type="Proteomes" id="UP000050424"/>
    </source>
</evidence>
<dbReference type="GO" id="GO:0005829">
    <property type="term" value="C:cytosol"/>
    <property type="evidence" value="ECO:0007669"/>
    <property type="project" value="TreeGrafter"/>
</dbReference>
<evidence type="ECO:0000256" key="1">
    <source>
        <dbReference type="ARBA" id="ARBA00009078"/>
    </source>
</evidence>
<dbReference type="GO" id="GO:0030688">
    <property type="term" value="C:preribosome, small subunit precursor"/>
    <property type="evidence" value="ECO:0007669"/>
    <property type="project" value="TreeGrafter"/>
</dbReference>
<dbReference type="PANTHER" id="PTHR21531:SF0">
    <property type="entry name" value="PROTEIN LTV1 HOMOLOG"/>
    <property type="match status" value="1"/>
</dbReference>
<sequence>MEGQIFGCVNDDNCMIHDKDFFVHPAKISAPSEKWDGFSLTANLPDTLVHQQFPLPQVANMARGKWINKKTAQHFTLVHRPQNDPLIHDENAPSMVLNPTQPTDTSSKAKHLDDLASELGYEADGIRANEGEAASHGVYYDDSEYDYMQHLRDLNTGAGEVVFVESKDAADKGKGKQKESLEDALRTLDLEQKSGEILDEEILPSKNLTRVTYEAQQNIPDAIKGFQPDMDPRLREVLEALEDDAYVEDDDDIFKELAKDGRELDDYEFDEQEFDDGDDGWESDDTAKPTKEYKEDTVPQLVKDPAEQPEQGPSQDWMEDFKQFKKEQKGGRPPIGASPSELQSNWTTTTNGGRRKKRKGALTNPSSYSMTSSSLVRTEQMTLLDARFDKIEEAYNEDGEDDMQSVSAISTASSVQGPMRSDFDGILDDFLGNYVKTGHRTSKKMRPQTGLEQLDEIRQNLGPARIRGRIR</sequence>
<dbReference type="STRING" id="78410.A0A0P7BJF9"/>
<feature type="compositionally biased region" description="Basic and acidic residues" evidence="2">
    <location>
        <begin position="319"/>
        <end position="330"/>
    </location>
</feature>
<dbReference type="GO" id="GO:0042274">
    <property type="term" value="P:ribosomal small subunit biogenesis"/>
    <property type="evidence" value="ECO:0007669"/>
    <property type="project" value="InterPro"/>
</dbReference>
<protein>
    <recommendedName>
        <fullName evidence="5">Protein LTV1</fullName>
    </recommendedName>
</protein>
<dbReference type="InterPro" id="IPR007307">
    <property type="entry name" value="Ltv1"/>
</dbReference>
<comment type="similarity">
    <text evidence="1">Belongs to the LTV1 family.</text>
</comment>
<comment type="caution">
    <text evidence="3">The sequence shown here is derived from an EMBL/GenBank/DDBJ whole genome shotgun (WGS) entry which is preliminary data.</text>
</comment>
<dbReference type="PANTHER" id="PTHR21531">
    <property type="entry name" value="LOW-TEMPERATURE VIABILITY PROTEIN LTV1-RELATED"/>
    <property type="match status" value="1"/>
</dbReference>
<keyword evidence="4" id="KW-1185">Reference proteome</keyword>